<sequence>MVKKKVIVGIVLIVIGISLVIGGVATITGEPSDHTVKEYSSNVYTSTQFNFSTNRVLLMVTSDNSSAGLVNCSNIQEHASSFNSSNIHNYTVTPAKYVDGEPYYANLNGTYKYVVITDKAPTMDYNFVTSSELARVTDASYVAAAGALLTGSGIIIAMVTILFGKINARK</sequence>
<comment type="caution">
    <text evidence="2">The sequence shown here is derived from an EMBL/GenBank/DDBJ whole genome shotgun (WGS) entry which is preliminary data.</text>
</comment>
<evidence type="ECO:0000256" key="1">
    <source>
        <dbReference type="SAM" id="Phobius"/>
    </source>
</evidence>
<dbReference type="RefSeq" id="WP_009886540.1">
    <property type="nucleotide sequence ID" value="NZ_DAIDCF010000109.1"/>
</dbReference>
<dbReference type="AlphaFoldDB" id="A0A7K4FKA8"/>
<protein>
    <recommendedName>
        <fullName evidence="4">Multipass membrane protein</fullName>
    </recommendedName>
</protein>
<dbReference type="EMBL" id="JABGBP010000038">
    <property type="protein sequence ID" value="NOL59472.1"/>
    <property type="molecule type" value="Genomic_DNA"/>
</dbReference>
<evidence type="ECO:0008006" key="4">
    <source>
        <dbReference type="Google" id="ProtNLM"/>
    </source>
</evidence>
<evidence type="ECO:0000313" key="2">
    <source>
        <dbReference type="EMBL" id="NOL59472.1"/>
    </source>
</evidence>
<proteinExistence type="predicted"/>
<dbReference type="Proteomes" id="UP000546917">
    <property type="component" value="Unassembled WGS sequence"/>
</dbReference>
<accession>A0A7K4FKA8</accession>
<organism evidence="2 3">
    <name type="scientific">Ferroplasma acidiphilum</name>
    <dbReference type="NCBI Taxonomy" id="74969"/>
    <lineage>
        <taxon>Archaea</taxon>
        <taxon>Methanobacteriati</taxon>
        <taxon>Thermoplasmatota</taxon>
        <taxon>Thermoplasmata</taxon>
        <taxon>Thermoplasmatales</taxon>
        <taxon>Ferroplasmaceae</taxon>
        <taxon>Ferroplasma</taxon>
    </lineage>
</organism>
<feature type="transmembrane region" description="Helical" evidence="1">
    <location>
        <begin position="7"/>
        <end position="27"/>
    </location>
</feature>
<keyword evidence="1" id="KW-1133">Transmembrane helix</keyword>
<evidence type="ECO:0000313" key="3">
    <source>
        <dbReference type="Proteomes" id="UP000546917"/>
    </source>
</evidence>
<gene>
    <name evidence="2" type="ORF">HLB00_01295</name>
</gene>
<feature type="transmembrane region" description="Helical" evidence="1">
    <location>
        <begin position="141"/>
        <end position="164"/>
    </location>
</feature>
<keyword evidence="1" id="KW-0472">Membrane</keyword>
<keyword evidence="1" id="KW-0812">Transmembrane</keyword>
<reference evidence="2 3" key="1">
    <citation type="submission" date="2020-05" db="EMBL/GenBank/DDBJ databases">
        <authorList>
            <person name="Zhang R."/>
        </authorList>
    </citation>
    <scope>NUCLEOTIDE SEQUENCE [LARGE SCALE GENOMIC DNA]</scope>
    <source>
        <strain evidence="2 3">DSM 28986</strain>
    </source>
</reference>
<dbReference type="GeneID" id="16024665"/>
<name>A0A7K4FKA8_9ARCH</name>